<dbReference type="OrthoDB" id="5564849at2759"/>
<evidence type="ECO:0000313" key="13">
    <source>
        <dbReference type="Proteomes" id="UP000186922"/>
    </source>
</evidence>
<reference evidence="12 13" key="1">
    <citation type="journal article" date="2016" name="Nat. Commun.">
        <title>Extremotolerant tardigrade genome and improved radiotolerance of human cultured cells by tardigrade-unique protein.</title>
        <authorList>
            <person name="Hashimoto T."/>
            <person name="Horikawa D.D."/>
            <person name="Saito Y."/>
            <person name="Kuwahara H."/>
            <person name="Kozuka-Hata H."/>
            <person name="Shin-I T."/>
            <person name="Minakuchi Y."/>
            <person name="Ohishi K."/>
            <person name="Motoyama A."/>
            <person name="Aizu T."/>
            <person name="Enomoto A."/>
            <person name="Kondo K."/>
            <person name="Tanaka S."/>
            <person name="Hara Y."/>
            <person name="Koshikawa S."/>
            <person name="Sagara H."/>
            <person name="Miura T."/>
            <person name="Yokobori S."/>
            <person name="Miyagawa K."/>
            <person name="Suzuki Y."/>
            <person name="Kubo T."/>
            <person name="Oyama M."/>
            <person name="Kohara Y."/>
            <person name="Fujiyama A."/>
            <person name="Arakawa K."/>
            <person name="Katayama T."/>
            <person name="Toyoda A."/>
            <person name="Kunieda T."/>
        </authorList>
    </citation>
    <scope>NUCLEOTIDE SEQUENCE [LARGE SCALE GENOMIC DNA]</scope>
    <source>
        <strain evidence="12 13">YOKOZUNA-1</strain>
    </source>
</reference>
<dbReference type="InterPro" id="IPR050125">
    <property type="entry name" value="GPCR_opsins"/>
</dbReference>
<dbReference type="InterPro" id="IPR000276">
    <property type="entry name" value="GPCR_Rhodpsn"/>
</dbReference>
<feature type="transmembrane region" description="Helical" evidence="10">
    <location>
        <begin position="255"/>
        <end position="278"/>
    </location>
</feature>
<dbReference type="EMBL" id="BDGG01000001">
    <property type="protein sequence ID" value="GAU87859.1"/>
    <property type="molecule type" value="Genomic_DNA"/>
</dbReference>
<dbReference type="SUPFAM" id="SSF81321">
    <property type="entry name" value="Family A G protein-coupled receptor-like"/>
    <property type="match status" value="1"/>
</dbReference>
<protein>
    <recommendedName>
        <fullName evidence="11">G-protein coupled receptors family 1 profile domain-containing protein</fullName>
    </recommendedName>
</protein>
<keyword evidence="2 9" id="KW-0812">Transmembrane</keyword>
<dbReference type="PROSITE" id="PS50262">
    <property type="entry name" value="G_PROTEIN_RECEP_F1_2"/>
    <property type="match status" value="1"/>
</dbReference>
<dbReference type="GO" id="GO:0007601">
    <property type="term" value="P:visual perception"/>
    <property type="evidence" value="ECO:0007669"/>
    <property type="project" value="UniProtKB-KW"/>
</dbReference>
<gene>
    <name evidence="12" type="primary">RvY_00653-1</name>
    <name evidence="12" type="synonym">RvY_00653.1</name>
    <name evidence="12" type="ORF">RvY_00653</name>
</gene>
<evidence type="ECO:0000256" key="7">
    <source>
        <dbReference type="ARBA" id="ARBA00023224"/>
    </source>
</evidence>
<feature type="domain" description="G-protein coupled receptors family 1 profile" evidence="11">
    <location>
        <begin position="63"/>
        <end position="307"/>
    </location>
</feature>
<keyword evidence="8" id="KW-0716">Sensory transduction</keyword>
<organism evidence="12 13">
    <name type="scientific">Ramazzottius varieornatus</name>
    <name type="common">Water bear</name>
    <name type="synonym">Tardigrade</name>
    <dbReference type="NCBI Taxonomy" id="947166"/>
    <lineage>
        <taxon>Eukaryota</taxon>
        <taxon>Metazoa</taxon>
        <taxon>Ecdysozoa</taxon>
        <taxon>Tardigrada</taxon>
        <taxon>Eutardigrada</taxon>
        <taxon>Parachela</taxon>
        <taxon>Hypsibioidea</taxon>
        <taxon>Ramazzottiidae</taxon>
        <taxon>Ramazzottius</taxon>
    </lineage>
</organism>
<evidence type="ECO:0000256" key="3">
    <source>
        <dbReference type="ARBA" id="ARBA00022989"/>
    </source>
</evidence>
<accession>A0A1D1UDJ0</accession>
<dbReference type="PANTHER" id="PTHR24240">
    <property type="entry name" value="OPSIN"/>
    <property type="match status" value="1"/>
</dbReference>
<evidence type="ECO:0000256" key="10">
    <source>
        <dbReference type="SAM" id="Phobius"/>
    </source>
</evidence>
<dbReference type="PRINTS" id="PR00237">
    <property type="entry name" value="GPCRRHODOPSN"/>
</dbReference>
<feature type="transmembrane region" description="Helical" evidence="10">
    <location>
        <begin position="84"/>
        <end position="109"/>
    </location>
</feature>
<feature type="transmembrane region" description="Helical" evidence="10">
    <location>
        <begin position="284"/>
        <end position="309"/>
    </location>
</feature>
<feature type="transmembrane region" description="Helical" evidence="10">
    <location>
        <begin position="45"/>
        <end position="72"/>
    </location>
</feature>
<sequence length="407" mass="44209">MTFEQNFTVLSSSLATLPSIANDGWKWALHHQAQNGSSKRLSPEGYLWTATFLGVIAIGSTLANLSVIIVLFKNPQLRTPVNLMLLNLTVSDLLISVCGTPWTAVAAFHGHWIFGEGLCQAYAFATGVSGIASIGSLSVIALERYWLITHSGTISKPVTVLAVFLVWVYALAGMLPTVTGWSSLELESPNIACAPNWESPEFADRSYIVYLIVFALIIPAGIICFCYGSIIVFVKRHARSGQGVAKSQRNVTKMISVMIAAFFIAWMPYTIVSATAVFGFGDLITAPIATMPAVFAKASFLYNPIIYIFMNPQARSALCAILTCGSRRDVSQWLHRPSTFLRRRLGTFASVYAESPDGSKDSEMGGSIVNGRRAVARLRAASIKMFTAKAAEREDTSVPDILTESKV</sequence>
<feature type="transmembrane region" description="Helical" evidence="10">
    <location>
        <begin position="121"/>
        <end position="142"/>
    </location>
</feature>
<evidence type="ECO:0000313" key="12">
    <source>
        <dbReference type="EMBL" id="GAU87859.1"/>
    </source>
</evidence>
<keyword evidence="6 9" id="KW-0675">Receptor</keyword>
<keyword evidence="7 9" id="KW-0807">Transducer</keyword>
<dbReference type="Gene3D" id="1.20.1070.10">
    <property type="entry name" value="Rhodopsin 7-helix transmembrane proteins"/>
    <property type="match status" value="1"/>
</dbReference>
<feature type="transmembrane region" description="Helical" evidence="10">
    <location>
        <begin position="154"/>
        <end position="175"/>
    </location>
</feature>
<proteinExistence type="inferred from homology"/>
<name>A0A1D1UDJ0_RAMVA</name>
<evidence type="ECO:0000256" key="5">
    <source>
        <dbReference type="ARBA" id="ARBA00023136"/>
    </source>
</evidence>
<dbReference type="AlphaFoldDB" id="A0A1D1UDJ0"/>
<evidence type="ECO:0000256" key="8">
    <source>
        <dbReference type="ARBA" id="ARBA00023305"/>
    </source>
</evidence>
<feature type="transmembrane region" description="Helical" evidence="10">
    <location>
        <begin position="207"/>
        <end position="234"/>
    </location>
</feature>
<dbReference type="CDD" id="cd14969">
    <property type="entry name" value="7tmA_Opsins_type2_animals"/>
    <property type="match status" value="1"/>
</dbReference>
<dbReference type="Proteomes" id="UP000186922">
    <property type="component" value="Unassembled WGS sequence"/>
</dbReference>
<dbReference type="Pfam" id="PF00001">
    <property type="entry name" value="7tm_1"/>
    <property type="match status" value="1"/>
</dbReference>
<dbReference type="GO" id="GO:0016020">
    <property type="term" value="C:membrane"/>
    <property type="evidence" value="ECO:0007669"/>
    <property type="project" value="UniProtKB-SubCell"/>
</dbReference>
<keyword evidence="5 10" id="KW-0472">Membrane</keyword>
<keyword evidence="8" id="KW-0844">Vision</keyword>
<evidence type="ECO:0000256" key="2">
    <source>
        <dbReference type="ARBA" id="ARBA00022692"/>
    </source>
</evidence>
<comment type="similarity">
    <text evidence="9">Belongs to the G-protein coupled receptor 1 family.</text>
</comment>
<evidence type="ECO:0000259" key="11">
    <source>
        <dbReference type="PROSITE" id="PS50262"/>
    </source>
</evidence>
<keyword evidence="3 10" id="KW-1133">Transmembrane helix</keyword>
<dbReference type="PROSITE" id="PS00237">
    <property type="entry name" value="G_PROTEIN_RECEP_F1_1"/>
    <property type="match status" value="1"/>
</dbReference>
<evidence type="ECO:0000256" key="6">
    <source>
        <dbReference type="ARBA" id="ARBA00023170"/>
    </source>
</evidence>
<evidence type="ECO:0000256" key="1">
    <source>
        <dbReference type="ARBA" id="ARBA00004141"/>
    </source>
</evidence>
<comment type="subcellular location">
    <subcellularLocation>
        <location evidence="1">Membrane</location>
        <topology evidence="1">Multi-pass membrane protein</topology>
    </subcellularLocation>
</comment>
<dbReference type="InterPro" id="IPR017452">
    <property type="entry name" value="GPCR_Rhodpsn_7TM"/>
</dbReference>
<keyword evidence="4 9" id="KW-0297">G-protein coupled receptor</keyword>
<evidence type="ECO:0000256" key="9">
    <source>
        <dbReference type="RuleBase" id="RU000688"/>
    </source>
</evidence>
<comment type="caution">
    <text evidence="12">The sequence shown here is derived from an EMBL/GenBank/DDBJ whole genome shotgun (WGS) entry which is preliminary data.</text>
</comment>
<keyword evidence="13" id="KW-1185">Reference proteome</keyword>
<dbReference type="STRING" id="947166.A0A1D1UDJ0"/>
<evidence type="ECO:0000256" key="4">
    <source>
        <dbReference type="ARBA" id="ARBA00023040"/>
    </source>
</evidence>
<dbReference type="GO" id="GO:0004930">
    <property type="term" value="F:G protein-coupled receptor activity"/>
    <property type="evidence" value="ECO:0007669"/>
    <property type="project" value="UniProtKB-KW"/>
</dbReference>